<name>N0E1L7_9MICO</name>
<comment type="caution">
    <text evidence="1">The sequence shown here is derived from an EMBL/GenBank/DDBJ whole genome shotgun (WGS) entry which is preliminary data.</text>
</comment>
<dbReference type="Proteomes" id="UP000013167">
    <property type="component" value="Unassembled WGS sequence"/>
</dbReference>
<keyword evidence="2" id="KW-1185">Reference proteome</keyword>
<evidence type="ECO:0000313" key="2">
    <source>
        <dbReference type="Proteomes" id="UP000013167"/>
    </source>
</evidence>
<dbReference type="AlphaFoldDB" id="N0E1L7"/>
<accession>N0E1L7</accession>
<dbReference type="HOGENOM" id="CLU_052626_5_1_11"/>
<dbReference type="eggNOG" id="COG2852">
    <property type="taxonomic scope" value="Bacteria"/>
</dbReference>
<evidence type="ECO:0008006" key="3">
    <source>
        <dbReference type="Google" id="ProtNLM"/>
    </source>
</evidence>
<sequence>MLGEPLWKAVDNTGSRSALGLASRMPRTPLPAELASGPFAAHDAINRGVPASRLRAKALHHITHGVHCATPVEDGPELRRALLLGLPEAVALSHLSAGDVHGFPRTARQTRDRRLHVMCSSNVGPIRREGVAGHRGLEQRVVHLHEEFAVVDAADTWCDYGELVRCDGLTVEDLVVVGDAAANVILRPDHTAYDFSDRRPQWWSDVTLDQRLDVRQVDVERVRGELRQRLDARNRPRGKVLLSQALPLIRPWVRSPQESRARLMFIEAGFPEPVVNLDIHDDDGQWLAEGDLVWPEHRLIGEYQGEHHASRHQASKDSDRRSRLRDRDWRTREIWAEDLSDPLRRHALLKRFAILLDHPWP</sequence>
<dbReference type="STRING" id="1193181.BN10_670002"/>
<gene>
    <name evidence="1" type="ORF">BN10_670002</name>
</gene>
<reference evidence="1 2" key="1">
    <citation type="journal article" date="2013" name="ISME J.">
        <title>A metabolic model for members of the genus Tetrasphaera involved in enhanced biological phosphorus removal.</title>
        <authorList>
            <person name="Kristiansen R."/>
            <person name="Nguyen H.T.T."/>
            <person name="Saunders A.M."/>
            <person name="Nielsen J.L."/>
            <person name="Wimmer R."/>
            <person name="Le V.Q."/>
            <person name="McIlroy S.J."/>
            <person name="Petrovski S."/>
            <person name="Seviour R.J."/>
            <person name="Calteau A."/>
            <person name="Nielsen K.L."/>
            <person name="Nielsen P.H."/>
        </authorList>
    </citation>
    <scope>NUCLEOTIDE SEQUENCE [LARGE SCALE GENOMIC DNA]</scope>
    <source>
        <strain evidence="1 2">Lp2</strain>
    </source>
</reference>
<dbReference type="EMBL" id="CAIZ01000138">
    <property type="protein sequence ID" value="CCH70757.1"/>
    <property type="molecule type" value="Genomic_DNA"/>
</dbReference>
<dbReference type="Gene3D" id="3.40.960.10">
    <property type="entry name" value="VSR Endonuclease"/>
    <property type="match status" value="1"/>
</dbReference>
<protein>
    <recommendedName>
        <fullName evidence="3">DUF559 domain-containing protein</fullName>
    </recommendedName>
</protein>
<organism evidence="1 2">
    <name type="scientific">Phycicoccus elongatus Lp2</name>
    <dbReference type="NCBI Taxonomy" id="1193181"/>
    <lineage>
        <taxon>Bacteria</taxon>
        <taxon>Bacillati</taxon>
        <taxon>Actinomycetota</taxon>
        <taxon>Actinomycetes</taxon>
        <taxon>Micrococcales</taxon>
        <taxon>Intrasporangiaceae</taxon>
        <taxon>Phycicoccus</taxon>
    </lineage>
</organism>
<proteinExistence type="predicted"/>
<evidence type="ECO:0000313" key="1">
    <source>
        <dbReference type="EMBL" id="CCH70757.1"/>
    </source>
</evidence>